<dbReference type="Pfam" id="PF01532">
    <property type="entry name" value="Glyco_hydro_47"/>
    <property type="match status" value="1"/>
</dbReference>
<keyword evidence="11" id="KW-0812">Transmembrane</keyword>
<keyword evidence="9" id="KW-0326">Glycosidase</keyword>
<dbReference type="GO" id="GO:0005783">
    <property type="term" value="C:endoplasmic reticulum"/>
    <property type="evidence" value="ECO:0007669"/>
    <property type="project" value="TreeGrafter"/>
</dbReference>
<feature type="active site" description="Proton donor" evidence="6">
    <location>
        <position position="636"/>
    </location>
</feature>
<dbReference type="EMBL" id="PDNC01000039">
    <property type="protein sequence ID" value="PGH04395.1"/>
    <property type="molecule type" value="Genomic_DNA"/>
</dbReference>
<dbReference type="EC" id="3.2.1.-" evidence="9"/>
<feature type="active site" evidence="6">
    <location>
        <position position="786"/>
    </location>
</feature>
<feature type="region of interest" description="Disordered" evidence="10">
    <location>
        <begin position="423"/>
        <end position="443"/>
    </location>
</feature>
<feature type="compositionally biased region" description="Basic and acidic residues" evidence="10">
    <location>
        <begin position="434"/>
        <end position="443"/>
    </location>
</feature>
<dbReference type="GO" id="GO:0005975">
    <property type="term" value="P:carbohydrate metabolic process"/>
    <property type="evidence" value="ECO:0007669"/>
    <property type="project" value="InterPro"/>
</dbReference>
<dbReference type="Gene3D" id="1.50.10.10">
    <property type="match status" value="3"/>
</dbReference>
<accession>A0A2B7X625</accession>
<dbReference type="AlphaFoldDB" id="A0A2B7X625"/>
<keyword evidence="11" id="KW-0472">Membrane</keyword>
<evidence type="ECO:0000256" key="11">
    <source>
        <dbReference type="SAM" id="Phobius"/>
    </source>
</evidence>
<name>A0A2B7X625_9EURO</name>
<feature type="active site" description="Proton donor" evidence="6">
    <location>
        <position position="285"/>
    </location>
</feature>
<keyword evidence="11" id="KW-1133">Transmembrane helix</keyword>
<dbReference type="InterPro" id="IPR012341">
    <property type="entry name" value="6hp_glycosidase-like_sf"/>
</dbReference>
<protein>
    <recommendedName>
        <fullName evidence="9">alpha-1,2-Mannosidase</fullName>
        <ecNumber evidence="9">3.2.1.-</ecNumber>
    </recommendedName>
</protein>
<dbReference type="GO" id="GO:0036503">
    <property type="term" value="P:ERAD pathway"/>
    <property type="evidence" value="ECO:0007669"/>
    <property type="project" value="UniProtKB-ARBA"/>
</dbReference>
<dbReference type="InterPro" id="IPR001382">
    <property type="entry name" value="Glyco_hydro_47"/>
</dbReference>
<feature type="compositionally biased region" description="Pro residues" evidence="10">
    <location>
        <begin position="46"/>
        <end position="66"/>
    </location>
</feature>
<sequence>MLRLRRYRVFVIFAVITVVAFVHFFRIREWSAPPTLSNESVDKQKPLPPPPSPPSPPSPNDPPPLQNTPGVGNSDDHGFAPESRTAVPTSDPLPAATPVASPPAAQPSVPGSPQKELPKPDPPTKPIFPPSEEAELGSPGKGRVEVDDLEMSDVRWEKQPEHFPVAPENLIRLPQGTLEPLPKIQFEFPEESPAAKADREAKLAVIKESFNHSWTSYKAEAWGHDELRPVLGGYRDPFSGWGATLVDGLDTLWIMGMVDGFEEAVEAINKIDFATSKRKDIPLFETVIRYLGGLIGAYDISGGKYQSLLDKAVELAEILIGAFDTPNRMPVTYYRWAPEYASRPQRADFRTVTAEIGTLSLEFTRLAQITKEEKYYDAVARITNELEKYQEKTKLPGLWPTHIDASGCKKIVRLVDQPAELPNVVSPPTIPEMRLPERHNQKREEMDPIFVDAEPADYNVKPSSQRLPTLPAEPNSDDDHSAKTNPNSALEYDCEDQDFTSPPKFKTDRFTLGGLADSAYEYLPKQYALLGGLGDQYRTMYEKSMGAIRKYLLFTPMLPDKRDVLFIASAIAREPVTEKSDLTHTYEGSHLACFAGGMFALGAKLFGIESDLDIAAKLTEGCVWAYGATTTGIMPESFEMLPCESLEPCEWNQTRYYDALDPYFAERKSYHDQIVAEHARQLAAPARSSELATSSSADPPKRQYIPEAPGEKTDAEKLVKRQDLGPPKAATPAAFPAPIVTPHPWEELELPPFLSHEEFAEVAIKEGRLPPGVSSISARKYILRPEAIESVFIMYRITGDDSWRQKGWKMFQAVEAATRTDLGNSAIKDVTSRVPLFLNEMESFWLAETLKYFYLLFSDPELVSLDEYVLNTEAHPHKRPVP</sequence>
<comment type="similarity">
    <text evidence="3 9">Belongs to the glycosyl hydrolase 47 family.</text>
</comment>
<feature type="region of interest" description="Disordered" evidence="10">
    <location>
        <begin position="685"/>
        <end position="716"/>
    </location>
</feature>
<evidence type="ECO:0000256" key="6">
    <source>
        <dbReference type="PIRSR" id="PIRSR601382-1"/>
    </source>
</evidence>
<evidence type="ECO:0000256" key="7">
    <source>
        <dbReference type="PIRSR" id="PIRSR601382-2"/>
    </source>
</evidence>
<evidence type="ECO:0000256" key="10">
    <source>
        <dbReference type="SAM" id="MobiDB-lite"/>
    </source>
</evidence>
<dbReference type="PANTHER" id="PTHR11742">
    <property type="entry name" value="MANNOSYL-OLIGOSACCHARIDE ALPHA-1,2-MANNOSIDASE-RELATED"/>
    <property type="match status" value="1"/>
</dbReference>
<feature type="compositionally biased region" description="Pro residues" evidence="10">
    <location>
        <begin position="120"/>
        <end position="129"/>
    </location>
</feature>
<proteinExistence type="inferred from homology"/>
<evidence type="ECO:0000256" key="8">
    <source>
        <dbReference type="PIRSR" id="PIRSR601382-3"/>
    </source>
</evidence>
<dbReference type="Proteomes" id="UP000224080">
    <property type="component" value="Unassembled WGS sequence"/>
</dbReference>
<dbReference type="OrthoDB" id="10052040at2759"/>
<feature type="region of interest" description="Disordered" evidence="10">
    <location>
        <begin position="458"/>
        <end position="498"/>
    </location>
</feature>
<keyword evidence="13" id="KW-1185">Reference proteome</keyword>
<feature type="region of interest" description="Disordered" evidence="10">
    <location>
        <begin position="35"/>
        <end position="144"/>
    </location>
</feature>
<feature type="compositionally biased region" description="Low complexity" evidence="10">
    <location>
        <begin position="106"/>
        <end position="115"/>
    </location>
</feature>
<organism evidence="12 13">
    <name type="scientific">Blastomyces parvus</name>
    <dbReference type="NCBI Taxonomy" id="2060905"/>
    <lineage>
        <taxon>Eukaryota</taxon>
        <taxon>Fungi</taxon>
        <taxon>Dikarya</taxon>
        <taxon>Ascomycota</taxon>
        <taxon>Pezizomycotina</taxon>
        <taxon>Eurotiomycetes</taxon>
        <taxon>Eurotiomycetidae</taxon>
        <taxon>Onygenales</taxon>
        <taxon>Ajellomycetaceae</taxon>
        <taxon>Blastomyces</taxon>
    </lineage>
</organism>
<evidence type="ECO:0000313" key="12">
    <source>
        <dbReference type="EMBL" id="PGH04395.1"/>
    </source>
</evidence>
<dbReference type="SUPFAM" id="SSF48225">
    <property type="entry name" value="Seven-hairpin glycosidases"/>
    <property type="match status" value="1"/>
</dbReference>
<evidence type="ECO:0000256" key="3">
    <source>
        <dbReference type="ARBA" id="ARBA00007658"/>
    </source>
</evidence>
<dbReference type="UniPathway" id="UPA00378"/>
<reference evidence="12 13" key="1">
    <citation type="submission" date="2017-10" db="EMBL/GenBank/DDBJ databases">
        <title>Comparative genomics in systemic dimorphic fungi from Ajellomycetaceae.</title>
        <authorList>
            <person name="Munoz J.F."/>
            <person name="Mcewen J.G."/>
            <person name="Clay O.K."/>
            <person name="Cuomo C.A."/>
        </authorList>
    </citation>
    <scope>NUCLEOTIDE SEQUENCE [LARGE SCALE GENOMIC DNA]</scope>
    <source>
        <strain evidence="12 13">UAMH130</strain>
    </source>
</reference>
<keyword evidence="5 8" id="KW-1015">Disulfide bond</keyword>
<evidence type="ECO:0000256" key="5">
    <source>
        <dbReference type="ARBA" id="ARBA00023157"/>
    </source>
</evidence>
<evidence type="ECO:0000256" key="1">
    <source>
        <dbReference type="ARBA" id="ARBA00001913"/>
    </source>
</evidence>
<evidence type="ECO:0000256" key="4">
    <source>
        <dbReference type="ARBA" id="ARBA00022801"/>
    </source>
</evidence>
<dbReference type="InterPro" id="IPR050749">
    <property type="entry name" value="Glycosyl_Hydrolase_47"/>
</dbReference>
<dbReference type="GO" id="GO:0005509">
    <property type="term" value="F:calcium ion binding"/>
    <property type="evidence" value="ECO:0007669"/>
    <property type="project" value="InterPro"/>
</dbReference>
<comment type="pathway">
    <text evidence="2">Protein modification; protein glycosylation.</text>
</comment>
<evidence type="ECO:0000256" key="2">
    <source>
        <dbReference type="ARBA" id="ARBA00004922"/>
    </source>
</evidence>
<feature type="active site" evidence="6">
    <location>
        <position position="517"/>
    </location>
</feature>
<comment type="cofactor">
    <cofactor evidence="1 7">
        <name>Ca(2+)</name>
        <dbReference type="ChEBI" id="CHEBI:29108"/>
    </cofactor>
</comment>
<gene>
    <name evidence="12" type="ORF">GX51_03554</name>
</gene>
<feature type="transmembrane region" description="Helical" evidence="11">
    <location>
        <begin position="7"/>
        <end position="25"/>
    </location>
</feature>
<keyword evidence="7" id="KW-0479">Metal-binding</keyword>
<dbReference type="GO" id="GO:0004571">
    <property type="term" value="F:mannosyl-oligosaccharide 1,2-alpha-mannosidase activity"/>
    <property type="evidence" value="ECO:0007669"/>
    <property type="project" value="InterPro"/>
</dbReference>
<dbReference type="InterPro" id="IPR036026">
    <property type="entry name" value="Seven-hairpin_glycosidases"/>
</dbReference>
<comment type="caution">
    <text evidence="12">The sequence shown here is derived from an EMBL/GenBank/DDBJ whole genome shotgun (WGS) entry which is preliminary data.</text>
</comment>
<keyword evidence="4 9" id="KW-0378">Hydrolase</keyword>
<dbReference type="PRINTS" id="PR00747">
    <property type="entry name" value="GLYHDRLASE47"/>
</dbReference>
<dbReference type="GO" id="GO:0016020">
    <property type="term" value="C:membrane"/>
    <property type="evidence" value="ECO:0007669"/>
    <property type="project" value="InterPro"/>
</dbReference>
<evidence type="ECO:0000313" key="13">
    <source>
        <dbReference type="Proteomes" id="UP000224080"/>
    </source>
</evidence>
<dbReference type="STRING" id="2060905.A0A2B7X625"/>
<feature type="binding site" evidence="7">
    <location>
        <position position="872"/>
    </location>
    <ligand>
        <name>Ca(2+)</name>
        <dbReference type="ChEBI" id="CHEBI:29108"/>
    </ligand>
</feature>
<evidence type="ECO:0000256" key="9">
    <source>
        <dbReference type="RuleBase" id="RU361193"/>
    </source>
</evidence>
<feature type="disulfide bond" evidence="8">
    <location>
        <begin position="593"/>
        <end position="622"/>
    </location>
</feature>
<keyword evidence="7" id="KW-0106">Calcium</keyword>
<dbReference type="PANTHER" id="PTHR11742:SF103">
    <property type="entry name" value="ENDOPLASMIC RETICULUM MANNOSIDASE MNL2-RELATED"/>
    <property type="match status" value="1"/>
</dbReference>